<keyword evidence="8" id="KW-1185">Reference proteome</keyword>
<comment type="caution">
    <text evidence="5">Lacks conserved residue(s) required for the propagation of feature annotation.</text>
</comment>
<dbReference type="InterPro" id="IPR000212">
    <property type="entry name" value="DNA_helicase_UvrD/REP"/>
</dbReference>
<dbReference type="Proteomes" id="UP001155586">
    <property type="component" value="Unassembled WGS sequence"/>
</dbReference>
<dbReference type="GO" id="GO:0016787">
    <property type="term" value="F:hydrolase activity"/>
    <property type="evidence" value="ECO:0007669"/>
    <property type="project" value="UniProtKB-UniRule"/>
</dbReference>
<name>A0A9X3HUI2_9VIBR</name>
<evidence type="ECO:0000256" key="5">
    <source>
        <dbReference type="PROSITE-ProRule" id="PRU00560"/>
    </source>
</evidence>
<protein>
    <submittedName>
        <fullName evidence="7">ATP-dependent helicase</fullName>
    </submittedName>
</protein>
<dbReference type="InterPro" id="IPR013986">
    <property type="entry name" value="DExx_box_DNA_helicase_dom_sf"/>
</dbReference>
<keyword evidence="1 5" id="KW-0547">Nucleotide-binding</keyword>
<feature type="non-terminal residue" evidence="7">
    <location>
        <position position="1"/>
    </location>
</feature>
<gene>
    <name evidence="7" type="ORF">MD483_23055</name>
</gene>
<dbReference type="Gene3D" id="1.10.486.10">
    <property type="entry name" value="PCRA, domain 4"/>
    <property type="match status" value="1"/>
</dbReference>
<organism evidence="7 8">
    <name type="scientific">Vibrio paucivorans</name>
    <dbReference type="NCBI Taxonomy" id="2829489"/>
    <lineage>
        <taxon>Bacteria</taxon>
        <taxon>Pseudomonadati</taxon>
        <taxon>Pseudomonadota</taxon>
        <taxon>Gammaproteobacteria</taxon>
        <taxon>Vibrionales</taxon>
        <taxon>Vibrionaceae</taxon>
        <taxon>Vibrio</taxon>
    </lineage>
</organism>
<comment type="caution">
    <text evidence="7">The sequence shown here is derived from an EMBL/GenBank/DDBJ whole genome shotgun (WGS) entry which is preliminary data.</text>
</comment>
<accession>A0A9X3HUI2</accession>
<keyword evidence="2 5" id="KW-0378">Hydrolase</keyword>
<evidence type="ECO:0000256" key="1">
    <source>
        <dbReference type="ARBA" id="ARBA00022741"/>
    </source>
</evidence>
<proteinExistence type="predicted"/>
<dbReference type="GO" id="GO:0000725">
    <property type="term" value="P:recombinational repair"/>
    <property type="evidence" value="ECO:0007669"/>
    <property type="project" value="TreeGrafter"/>
</dbReference>
<evidence type="ECO:0000256" key="2">
    <source>
        <dbReference type="ARBA" id="ARBA00022801"/>
    </source>
</evidence>
<feature type="domain" description="UvrD-like helicase ATP-binding" evidence="6">
    <location>
        <begin position="1"/>
        <end position="164"/>
    </location>
</feature>
<keyword evidence="3 5" id="KW-0347">Helicase</keyword>
<dbReference type="RefSeq" id="WP_265689744.1">
    <property type="nucleotide sequence ID" value="NZ_JAKRRX010000347.1"/>
</dbReference>
<evidence type="ECO:0000313" key="8">
    <source>
        <dbReference type="Proteomes" id="UP001155586"/>
    </source>
</evidence>
<dbReference type="Pfam" id="PF00580">
    <property type="entry name" value="UvrD-helicase"/>
    <property type="match status" value="1"/>
</dbReference>
<evidence type="ECO:0000256" key="3">
    <source>
        <dbReference type="ARBA" id="ARBA00022806"/>
    </source>
</evidence>
<dbReference type="GO" id="GO:0005524">
    <property type="term" value="F:ATP binding"/>
    <property type="evidence" value="ECO:0007669"/>
    <property type="project" value="UniProtKB-UniRule"/>
</dbReference>
<dbReference type="AlphaFoldDB" id="A0A9X3HUI2"/>
<dbReference type="EMBL" id="JAKRRX010000347">
    <property type="protein sequence ID" value="MCW8336686.1"/>
    <property type="molecule type" value="Genomic_DNA"/>
</dbReference>
<evidence type="ECO:0000256" key="4">
    <source>
        <dbReference type="ARBA" id="ARBA00022840"/>
    </source>
</evidence>
<dbReference type="PANTHER" id="PTHR11070">
    <property type="entry name" value="UVRD / RECB / PCRA DNA HELICASE FAMILY MEMBER"/>
    <property type="match status" value="1"/>
</dbReference>
<sequence length="316" mass="36888">YLNITDPTEKRKRTQVMQSYMDAFAELKRELLTERLEIEERFPNEPRFFDIYQDYQDALLNSGGIDFNDILFLAYRILNEHPNISRTYQVMYKHVCVDEAQDLNKAQYELIKVFCGERVKSVLMVGDPNQMIYGFNGSKDFFETDFITDFKPETFNLRENYRSSKRVIQLANVIKPNSQINHEAAFTGCTRIQPCLNEEVEANWVLKGINALLEAKTHEEIEGQITLEKIVIIGRNKFVFNELRKKLDESGIIYHFNKGERQSEPESLLGKILDYAIRLKLNPKDWIDGKKLCSLLGIKQPENWNNQSLLGRVDLS</sequence>
<dbReference type="GO" id="GO:0043138">
    <property type="term" value="F:3'-5' DNA helicase activity"/>
    <property type="evidence" value="ECO:0007669"/>
    <property type="project" value="TreeGrafter"/>
</dbReference>
<reference evidence="7" key="1">
    <citation type="submission" date="2022-02" db="EMBL/GenBank/DDBJ databases">
        <title>Vibrio sp. nov., a new bacterium isolated from Bohai sea, China.</title>
        <authorList>
            <person name="Yuan Y."/>
        </authorList>
    </citation>
    <scope>NUCLEOTIDE SEQUENCE</scope>
    <source>
        <strain evidence="7">DBSS07</strain>
    </source>
</reference>
<dbReference type="InterPro" id="IPR014016">
    <property type="entry name" value="UvrD-like_ATP-bd"/>
</dbReference>
<dbReference type="SUPFAM" id="SSF52540">
    <property type="entry name" value="P-loop containing nucleoside triphosphate hydrolases"/>
    <property type="match status" value="1"/>
</dbReference>
<dbReference type="GO" id="GO:0003677">
    <property type="term" value="F:DNA binding"/>
    <property type="evidence" value="ECO:0007669"/>
    <property type="project" value="UniProtKB-KW"/>
</dbReference>
<dbReference type="Gene3D" id="1.10.10.160">
    <property type="match status" value="1"/>
</dbReference>
<evidence type="ECO:0000259" key="6">
    <source>
        <dbReference type="PROSITE" id="PS51198"/>
    </source>
</evidence>
<keyword evidence="4 5" id="KW-0067">ATP-binding</keyword>
<evidence type="ECO:0000313" key="7">
    <source>
        <dbReference type="EMBL" id="MCW8336686.1"/>
    </source>
</evidence>
<dbReference type="Gene3D" id="3.40.50.300">
    <property type="entry name" value="P-loop containing nucleotide triphosphate hydrolases"/>
    <property type="match status" value="2"/>
</dbReference>
<dbReference type="PANTHER" id="PTHR11070:SF30">
    <property type="entry name" value="F-BOX DNA HELICASE 1"/>
    <property type="match status" value="1"/>
</dbReference>
<dbReference type="PROSITE" id="PS51198">
    <property type="entry name" value="UVRD_HELICASE_ATP_BIND"/>
    <property type="match status" value="1"/>
</dbReference>
<dbReference type="InterPro" id="IPR027417">
    <property type="entry name" value="P-loop_NTPase"/>
</dbReference>